<comment type="catalytic activity">
    <reaction evidence="11">
        <text>1-octadecanoyl-2-(5Z,8Z,11Z,14Z-eicosatetraenoyl)-sn-glycerol + H2O = 2-(5Z,8Z,11Z,14Z-eicosatetraenoyl)-glycerol + octadecanoate + H(+)</text>
        <dbReference type="Rhea" id="RHEA:38507"/>
        <dbReference type="ChEBI" id="CHEBI:15377"/>
        <dbReference type="ChEBI" id="CHEBI:15378"/>
        <dbReference type="ChEBI" id="CHEBI:25629"/>
        <dbReference type="ChEBI" id="CHEBI:52392"/>
        <dbReference type="ChEBI" id="CHEBI:75728"/>
    </reaction>
</comment>
<dbReference type="Proteomes" id="UP000694556">
    <property type="component" value="Unassembled WGS sequence"/>
</dbReference>
<name>A0A8C3C6A7_CAIMO</name>
<comment type="catalytic activity">
    <reaction evidence="6">
        <text>a 1,3-diacyl-sn-glycerol + H2O = a 1-acyl-sn-glycerol + a fatty acid + H(+)</text>
        <dbReference type="Rhea" id="RHEA:38503"/>
        <dbReference type="ChEBI" id="CHEBI:15377"/>
        <dbReference type="ChEBI" id="CHEBI:15378"/>
        <dbReference type="ChEBI" id="CHEBI:28868"/>
        <dbReference type="ChEBI" id="CHEBI:64683"/>
        <dbReference type="ChEBI" id="CHEBI:77272"/>
    </reaction>
</comment>
<sequence>RRGGASPTACPRPPPRWRLSGPGVARGPAPWPRASAARGRGAPGPRPLPGAVPLSHAALGPAGPRPPLVLLHGLFGSRGSLQTVANALARRSGSQVLTLDARNHGGSPHSPVMTYEAMSLDVQQLLARLGIPKCIVLGHSMGGKTAMALALQRVKFITAVLNFLPPP</sequence>
<comment type="catalytic activity">
    <reaction evidence="10">
        <text>1-octadecanoyl-2-(9Z-octadecenoyl)-sn-glycerol + H2O = 2-(9Z-octadecenoyl)-glycerol + octadecanoate + H(+)</text>
        <dbReference type="Rhea" id="RHEA:77103"/>
        <dbReference type="ChEBI" id="CHEBI:15377"/>
        <dbReference type="ChEBI" id="CHEBI:15378"/>
        <dbReference type="ChEBI" id="CHEBI:25629"/>
        <dbReference type="ChEBI" id="CHEBI:73990"/>
        <dbReference type="ChEBI" id="CHEBI:75468"/>
    </reaction>
</comment>
<evidence type="ECO:0000313" key="14">
    <source>
        <dbReference type="Ensembl" id="ENSCMMP00000016677.1"/>
    </source>
</evidence>
<dbReference type="GO" id="GO:0052689">
    <property type="term" value="F:carboxylic ester hydrolase activity"/>
    <property type="evidence" value="ECO:0007669"/>
    <property type="project" value="TreeGrafter"/>
</dbReference>
<comment type="catalytic activity">
    <reaction evidence="5">
        <text>a 1,2-diacyl-sn-glycerol + H2O = a 2-acylglycerol + a fatty acid + H(+)</text>
        <dbReference type="Rhea" id="RHEA:33275"/>
        <dbReference type="ChEBI" id="CHEBI:15377"/>
        <dbReference type="ChEBI" id="CHEBI:15378"/>
        <dbReference type="ChEBI" id="CHEBI:17389"/>
        <dbReference type="ChEBI" id="CHEBI:17815"/>
        <dbReference type="ChEBI" id="CHEBI:28868"/>
        <dbReference type="EC" id="3.1.1.116"/>
    </reaction>
</comment>
<dbReference type="SUPFAM" id="SSF53474">
    <property type="entry name" value="alpha/beta-Hydrolases"/>
    <property type="match status" value="1"/>
</dbReference>
<proteinExistence type="inferred from homology"/>
<evidence type="ECO:0000256" key="1">
    <source>
        <dbReference type="ARBA" id="ARBA00008645"/>
    </source>
</evidence>
<evidence type="ECO:0000259" key="13">
    <source>
        <dbReference type="Pfam" id="PF00561"/>
    </source>
</evidence>
<organism evidence="14 15">
    <name type="scientific">Cairina moschata</name>
    <name type="common">Muscovy duck</name>
    <dbReference type="NCBI Taxonomy" id="8855"/>
    <lineage>
        <taxon>Eukaryota</taxon>
        <taxon>Metazoa</taxon>
        <taxon>Chordata</taxon>
        <taxon>Craniata</taxon>
        <taxon>Vertebrata</taxon>
        <taxon>Euteleostomi</taxon>
        <taxon>Archelosauria</taxon>
        <taxon>Archosauria</taxon>
        <taxon>Dinosauria</taxon>
        <taxon>Saurischia</taxon>
        <taxon>Theropoda</taxon>
        <taxon>Coelurosauria</taxon>
        <taxon>Aves</taxon>
        <taxon>Neognathae</taxon>
        <taxon>Galloanserae</taxon>
        <taxon>Anseriformes</taxon>
        <taxon>Anatidae</taxon>
        <taxon>Anatinae</taxon>
        <taxon>Cairina</taxon>
    </lineage>
</organism>
<dbReference type="Gene3D" id="3.40.50.1820">
    <property type="entry name" value="alpha/beta hydrolase"/>
    <property type="match status" value="1"/>
</dbReference>
<comment type="similarity">
    <text evidence="1">Belongs to the AB hydrolase superfamily.</text>
</comment>
<dbReference type="GO" id="GO:0005739">
    <property type="term" value="C:mitochondrion"/>
    <property type="evidence" value="ECO:0007669"/>
    <property type="project" value="TreeGrafter"/>
</dbReference>
<dbReference type="PANTHER" id="PTHR46118">
    <property type="entry name" value="PROTEIN ABHD11"/>
    <property type="match status" value="1"/>
</dbReference>
<dbReference type="Ensembl" id="ENSCMMT00000018341.1">
    <property type="protein sequence ID" value="ENSCMMP00000016677.1"/>
    <property type="gene ID" value="ENSCMMG00000010545.1"/>
</dbReference>
<dbReference type="AlphaFoldDB" id="A0A8C3C6A7"/>
<feature type="compositionally biased region" description="Low complexity" evidence="12">
    <location>
        <begin position="25"/>
        <end position="40"/>
    </location>
</feature>
<dbReference type="InterPro" id="IPR029058">
    <property type="entry name" value="AB_hydrolase_fold"/>
</dbReference>
<protein>
    <recommendedName>
        <fullName evidence="7">sn-1-specific diacylglycerol lipase ABHD11</fullName>
        <ecNumber evidence="3">3.1.1.116</ecNumber>
    </recommendedName>
    <alternativeName>
        <fullName evidence="4">Alpha/beta hydrolase domain-containing protein 11</fullName>
    </alternativeName>
</protein>
<evidence type="ECO:0000256" key="10">
    <source>
        <dbReference type="ARBA" id="ARBA00048513"/>
    </source>
</evidence>
<evidence type="ECO:0000256" key="2">
    <source>
        <dbReference type="ARBA" id="ARBA00022801"/>
    </source>
</evidence>
<reference evidence="14" key="1">
    <citation type="submission" date="2025-08" db="UniProtKB">
        <authorList>
            <consortium name="Ensembl"/>
        </authorList>
    </citation>
    <scope>IDENTIFICATION</scope>
</reference>
<evidence type="ECO:0000256" key="6">
    <source>
        <dbReference type="ARBA" id="ARBA00043742"/>
    </source>
</evidence>
<evidence type="ECO:0000313" key="15">
    <source>
        <dbReference type="Proteomes" id="UP000694556"/>
    </source>
</evidence>
<evidence type="ECO:0000256" key="8">
    <source>
        <dbReference type="ARBA" id="ARBA00048283"/>
    </source>
</evidence>
<comment type="catalytic activity">
    <reaction evidence="9">
        <text>1,2-didecanoylglycerol + H2O = decanoylglycerol + decanoate + H(+)</text>
        <dbReference type="Rhea" id="RHEA:48596"/>
        <dbReference type="ChEBI" id="CHEBI:11152"/>
        <dbReference type="ChEBI" id="CHEBI:15377"/>
        <dbReference type="ChEBI" id="CHEBI:15378"/>
        <dbReference type="ChEBI" id="CHEBI:27689"/>
        <dbReference type="ChEBI" id="CHEBI:90605"/>
    </reaction>
</comment>
<evidence type="ECO:0000256" key="9">
    <source>
        <dbReference type="ARBA" id="ARBA00048504"/>
    </source>
</evidence>
<dbReference type="InterPro" id="IPR000073">
    <property type="entry name" value="AB_hydrolase_1"/>
</dbReference>
<feature type="region of interest" description="Disordered" evidence="12">
    <location>
        <begin position="1"/>
        <end position="49"/>
    </location>
</feature>
<evidence type="ECO:0000256" key="3">
    <source>
        <dbReference type="ARBA" id="ARBA00026104"/>
    </source>
</evidence>
<keyword evidence="2" id="KW-0378">Hydrolase</keyword>
<accession>A0A8C3C6A7</accession>
<comment type="catalytic activity">
    <reaction evidence="8">
        <text>1-octadecanoyl-2-(4Z,7Z,10Z,13Z,16Z,19Z-docosahexaenoyl)-sn-glycerol + H2O = 2-(4Z,7Z,10Z,13Z,16Z,19Z-docosahexaenoyl)-glycerol + octadecanoate + H(+)</text>
        <dbReference type="Rhea" id="RHEA:77107"/>
        <dbReference type="ChEBI" id="CHEBI:15377"/>
        <dbReference type="ChEBI" id="CHEBI:15378"/>
        <dbReference type="ChEBI" id="CHEBI:25629"/>
        <dbReference type="ChEBI" id="CHEBI:77129"/>
        <dbReference type="ChEBI" id="CHEBI:186738"/>
    </reaction>
</comment>
<evidence type="ECO:0000256" key="5">
    <source>
        <dbReference type="ARBA" id="ARBA00043667"/>
    </source>
</evidence>
<evidence type="ECO:0000256" key="12">
    <source>
        <dbReference type="SAM" id="MobiDB-lite"/>
    </source>
</evidence>
<evidence type="ECO:0000256" key="11">
    <source>
        <dbReference type="ARBA" id="ARBA00048919"/>
    </source>
</evidence>
<feature type="domain" description="AB hydrolase-1" evidence="13">
    <location>
        <begin position="66"/>
        <end position="159"/>
    </location>
</feature>
<keyword evidence="15" id="KW-1185">Reference proteome</keyword>
<dbReference type="Pfam" id="PF00561">
    <property type="entry name" value="Abhydrolase_1"/>
    <property type="match status" value="1"/>
</dbReference>
<evidence type="ECO:0000256" key="7">
    <source>
        <dbReference type="ARBA" id="ARBA00044064"/>
    </source>
</evidence>
<evidence type="ECO:0000256" key="4">
    <source>
        <dbReference type="ARBA" id="ARBA00042703"/>
    </source>
</evidence>
<reference evidence="14" key="2">
    <citation type="submission" date="2025-09" db="UniProtKB">
        <authorList>
            <consortium name="Ensembl"/>
        </authorList>
    </citation>
    <scope>IDENTIFICATION</scope>
</reference>
<dbReference type="PANTHER" id="PTHR46118:SF4">
    <property type="entry name" value="PROTEIN ABHD11"/>
    <property type="match status" value="1"/>
</dbReference>
<dbReference type="EC" id="3.1.1.116" evidence="3"/>